<dbReference type="SMART" id="SM00387">
    <property type="entry name" value="HATPase_c"/>
    <property type="match status" value="1"/>
</dbReference>
<feature type="transmembrane region" description="Helical" evidence="5">
    <location>
        <begin position="67"/>
        <end position="89"/>
    </location>
</feature>
<dbReference type="Pfam" id="PF07495">
    <property type="entry name" value="Y_Y_Y"/>
    <property type="match status" value="1"/>
</dbReference>
<keyword evidence="5" id="KW-1133">Transmembrane helix</keyword>
<dbReference type="SUPFAM" id="SSF63829">
    <property type="entry name" value="Calcium-dependent phosphotriesterase"/>
    <property type="match status" value="2"/>
</dbReference>
<evidence type="ECO:0000256" key="2">
    <source>
        <dbReference type="ARBA" id="ARBA00012438"/>
    </source>
</evidence>
<feature type="domain" description="Histidine kinase" evidence="6">
    <location>
        <begin position="932"/>
        <end position="1163"/>
    </location>
</feature>
<dbReference type="Gene3D" id="2.130.10.10">
    <property type="entry name" value="YVTN repeat-like/Quinoprotein amine dehydrogenase"/>
    <property type="match status" value="3"/>
</dbReference>
<dbReference type="Gene3D" id="2.60.40.10">
    <property type="entry name" value="Immunoglobulins"/>
    <property type="match status" value="1"/>
</dbReference>
<dbReference type="EC" id="2.7.13.3" evidence="2"/>
<dbReference type="SUPFAM" id="SSF101898">
    <property type="entry name" value="NHL repeat"/>
    <property type="match status" value="1"/>
</dbReference>
<dbReference type="InterPro" id="IPR003661">
    <property type="entry name" value="HisK_dim/P_dom"/>
</dbReference>
<evidence type="ECO:0000313" key="7">
    <source>
        <dbReference type="EMBL" id="AUN28971.1"/>
    </source>
</evidence>
<dbReference type="SUPFAM" id="SSF47384">
    <property type="entry name" value="Homodimeric domain of signal transducing histidine kinase"/>
    <property type="match status" value="1"/>
</dbReference>
<organism evidence="7 8">
    <name type="scientific">Niveispirillum cyanobacteriorum</name>
    <dbReference type="NCBI Taxonomy" id="1612173"/>
    <lineage>
        <taxon>Bacteria</taxon>
        <taxon>Pseudomonadati</taxon>
        <taxon>Pseudomonadota</taxon>
        <taxon>Alphaproteobacteria</taxon>
        <taxon>Rhodospirillales</taxon>
        <taxon>Azospirillaceae</taxon>
        <taxon>Niveispirillum</taxon>
    </lineage>
</organism>
<dbReference type="InterPro" id="IPR013783">
    <property type="entry name" value="Ig-like_fold"/>
</dbReference>
<dbReference type="InterPro" id="IPR004358">
    <property type="entry name" value="Sig_transdc_His_kin-like_C"/>
</dbReference>
<dbReference type="InterPro" id="IPR036890">
    <property type="entry name" value="HATPase_C_sf"/>
</dbReference>
<dbReference type="PANTHER" id="PTHR43547:SF2">
    <property type="entry name" value="HYBRID SIGNAL TRANSDUCTION HISTIDINE KINASE C"/>
    <property type="match status" value="1"/>
</dbReference>
<dbReference type="InterPro" id="IPR005467">
    <property type="entry name" value="His_kinase_dom"/>
</dbReference>
<evidence type="ECO:0000259" key="6">
    <source>
        <dbReference type="PROSITE" id="PS50109"/>
    </source>
</evidence>
<feature type="coiled-coil region" evidence="4">
    <location>
        <begin position="882"/>
        <end position="920"/>
    </location>
</feature>
<comment type="catalytic activity">
    <reaction evidence="1">
        <text>ATP + protein L-histidine = ADP + protein N-phospho-L-histidine.</text>
        <dbReference type="EC" id="2.7.13.3"/>
    </reaction>
</comment>
<keyword evidence="5" id="KW-0812">Transmembrane</keyword>
<keyword evidence="4" id="KW-0175">Coiled coil</keyword>
<reference evidence="7 8" key="1">
    <citation type="submission" date="2017-12" db="EMBL/GenBank/DDBJ databases">
        <title>Genomes of bacteria within cyanobacterial aggregates.</title>
        <authorList>
            <person name="Cai H."/>
        </authorList>
    </citation>
    <scope>NUCLEOTIDE SEQUENCE [LARGE SCALE GENOMIC DNA]</scope>
    <source>
        <strain evidence="7 8">TH16</strain>
    </source>
</reference>
<dbReference type="KEGG" id="ncb:C0V82_00920"/>
<evidence type="ECO:0000256" key="3">
    <source>
        <dbReference type="ARBA" id="ARBA00022553"/>
    </source>
</evidence>
<dbReference type="InterPro" id="IPR011110">
    <property type="entry name" value="Reg_prop"/>
</dbReference>
<dbReference type="Pfam" id="PF02518">
    <property type="entry name" value="HATPase_c"/>
    <property type="match status" value="1"/>
</dbReference>
<keyword evidence="3" id="KW-0597">Phosphoprotein</keyword>
<gene>
    <name evidence="7" type="ORF">C0V82_00920</name>
</gene>
<dbReference type="Pfam" id="PF07494">
    <property type="entry name" value="Reg_prop"/>
    <property type="match status" value="5"/>
</dbReference>
<dbReference type="InterPro" id="IPR003594">
    <property type="entry name" value="HATPase_dom"/>
</dbReference>
<dbReference type="InterPro" id="IPR036097">
    <property type="entry name" value="HisK_dim/P_sf"/>
</dbReference>
<dbReference type="PRINTS" id="PR00344">
    <property type="entry name" value="BCTRLSENSOR"/>
</dbReference>
<dbReference type="AlphaFoldDB" id="A0A2K9N758"/>
<dbReference type="Gene3D" id="1.10.287.130">
    <property type="match status" value="1"/>
</dbReference>
<name>A0A2K9N758_9PROT</name>
<dbReference type="Proteomes" id="UP000234752">
    <property type="component" value="Chromosome eg_1"/>
</dbReference>
<keyword evidence="8" id="KW-1185">Reference proteome</keyword>
<dbReference type="EMBL" id="CP025611">
    <property type="protein sequence ID" value="AUN28971.1"/>
    <property type="molecule type" value="Genomic_DNA"/>
</dbReference>
<protein>
    <recommendedName>
        <fullName evidence="2">histidine kinase</fullName>
        <ecNumber evidence="2">2.7.13.3</ecNumber>
    </recommendedName>
</protein>
<dbReference type="InterPro" id="IPR015943">
    <property type="entry name" value="WD40/YVTN_repeat-like_dom_sf"/>
</dbReference>
<evidence type="ECO:0000256" key="4">
    <source>
        <dbReference type="SAM" id="Coils"/>
    </source>
</evidence>
<proteinExistence type="predicted"/>
<dbReference type="SUPFAM" id="SSF55874">
    <property type="entry name" value="ATPase domain of HSP90 chaperone/DNA topoisomerase II/histidine kinase"/>
    <property type="match status" value="1"/>
</dbReference>
<sequence>MEGWPSGAQLPQPVKIAGSWSCAAMRIPLGSSTCYGGGIRQRVNRPVTAMSFDRSHSAQSWNRHARCIAAILIAILTAPVALAADWSAFSEPLFERLGRDQGLPNDVVGAIAQDRAGFVWFGTGGGLARFDGHRFRHYTSDPGNPDSLPDSYVTALHVDPKGVLWVGTNAGGLARHDAAADRFVRANDGLQNLSILSILTDAQGRLWTGTVGGVHVRDPATGTGRFYTRRGPEPDSPPLDQIRDMVELPDGGLLLASGRGLVRFDPSGDLGTPVSLGGIVPADAPIQGLLRDGKGRLWVTGEFPGVAMWDPATGEQKLFPLLGDGDPASAPVAKHALAELSPDRIVIGTQGAGLVELDVATGKVVVRRNDPTLSSSLVASDVRALLVDRSGILWVGTWGGGVCRRNPQTQAVLSVPASHIRADRLSDPQVRSLMLASDGRLWAGLQANGIDILDPGTGARDGIRPGSGGLPDGAVLALEMASDGTTFIGTQRGLFRRRPGQTRVEPVALPPPAPNAAVWFLMRQGDTLWMAADGLVSLDLATGTMKADRTRLGDARSLIDNRLRVLAPGPDGGLWVGGNAGLHYRDPAGGFQRIRNDPTDPASLSHNFITAILTDARGRVWVGTLGGGLNILEAGWKPGQPARFRRLGLSDGLPTLLINALRQDAAGRIWASTDAGLAVIKGDDLSVQVLGRPDGVGVGSFWANSATMDADGQMMFGGRDGLVVVRPDRLDAWRTLAPTVVTELRVDGKAVPSDPFNLPAPPTLNLLPDQRSLSVEFASLDYTAPDRTRFLYRLEGFEEQWIAGDGNHRHVAYANLSPGSYRLQVRGSNRAGLFAEQALVVPVTVLPAWYQTWWFRALALLSLLALAWGAVQLRTLSLRRRQRELEREVAERTEVIARQKDELAGALEDLRATQDRLVQEEKLASLGRLVSGVAHELNTPLGVAITTSTFLTEEMGGVSTQVEAKALTRGALADFLATGREAMGVLQANLQRAARLVQSFKQVSAEEYAGPKQRQRLSTLVAEAAAPLQPRLRDAGIAFHIDGVKDLTALVQPGAMVNVLTNLMLNAIQHAWQPGQGGTLTVTLSAIADTAIITVADNGRGMEDAVRAKAFDPFFTTSRDHGGTGLGLHIVHNLVAGPLSGSIVLETAPGLGSRFVITLPGAVTDAAA</sequence>
<dbReference type="SMART" id="SM00388">
    <property type="entry name" value="HisKA"/>
    <property type="match status" value="1"/>
</dbReference>
<dbReference type="CDD" id="cd00082">
    <property type="entry name" value="HisKA"/>
    <property type="match status" value="1"/>
</dbReference>
<dbReference type="PANTHER" id="PTHR43547">
    <property type="entry name" value="TWO-COMPONENT HISTIDINE KINASE"/>
    <property type="match status" value="1"/>
</dbReference>
<keyword evidence="5" id="KW-0472">Membrane</keyword>
<dbReference type="InterPro" id="IPR011123">
    <property type="entry name" value="Y_Y_Y"/>
</dbReference>
<dbReference type="Gene3D" id="3.30.565.10">
    <property type="entry name" value="Histidine kinase-like ATPase, C-terminal domain"/>
    <property type="match status" value="1"/>
</dbReference>
<evidence type="ECO:0000256" key="1">
    <source>
        <dbReference type="ARBA" id="ARBA00000085"/>
    </source>
</evidence>
<accession>A0A2K9N758</accession>
<evidence type="ECO:0000256" key="5">
    <source>
        <dbReference type="SAM" id="Phobius"/>
    </source>
</evidence>
<dbReference type="PROSITE" id="PS50109">
    <property type="entry name" value="HIS_KIN"/>
    <property type="match status" value="1"/>
</dbReference>
<evidence type="ECO:0000313" key="8">
    <source>
        <dbReference type="Proteomes" id="UP000234752"/>
    </source>
</evidence>
<dbReference type="GO" id="GO:0000155">
    <property type="term" value="F:phosphorelay sensor kinase activity"/>
    <property type="evidence" value="ECO:0007669"/>
    <property type="project" value="InterPro"/>
</dbReference>